<keyword evidence="3" id="KW-1185">Reference proteome</keyword>
<protein>
    <submittedName>
        <fullName evidence="2">24752_t:CDS:1</fullName>
    </submittedName>
</protein>
<sequence>RKRSIEDIEDDILDIDEQINILKKKVTELIEARERLRAKRLRKKLRLYETNREILE</sequence>
<name>A0A9N9NPH4_9GLOM</name>
<accession>A0A9N9NPH4</accession>
<proteinExistence type="predicted"/>
<evidence type="ECO:0000313" key="3">
    <source>
        <dbReference type="Proteomes" id="UP000789759"/>
    </source>
</evidence>
<reference evidence="2" key="1">
    <citation type="submission" date="2021-06" db="EMBL/GenBank/DDBJ databases">
        <authorList>
            <person name="Kallberg Y."/>
            <person name="Tangrot J."/>
            <person name="Rosling A."/>
        </authorList>
    </citation>
    <scope>NUCLEOTIDE SEQUENCE</scope>
    <source>
        <strain evidence="2">FL966</strain>
    </source>
</reference>
<evidence type="ECO:0000256" key="1">
    <source>
        <dbReference type="SAM" id="Coils"/>
    </source>
</evidence>
<dbReference type="EMBL" id="CAJVQA010018002">
    <property type="protein sequence ID" value="CAG8751627.1"/>
    <property type="molecule type" value="Genomic_DNA"/>
</dbReference>
<feature type="coiled-coil region" evidence="1">
    <location>
        <begin position="5"/>
        <end position="39"/>
    </location>
</feature>
<organism evidence="2 3">
    <name type="scientific">Cetraspora pellucida</name>
    <dbReference type="NCBI Taxonomy" id="1433469"/>
    <lineage>
        <taxon>Eukaryota</taxon>
        <taxon>Fungi</taxon>
        <taxon>Fungi incertae sedis</taxon>
        <taxon>Mucoromycota</taxon>
        <taxon>Glomeromycotina</taxon>
        <taxon>Glomeromycetes</taxon>
        <taxon>Diversisporales</taxon>
        <taxon>Gigasporaceae</taxon>
        <taxon>Cetraspora</taxon>
    </lineage>
</organism>
<dbReference type="Proteomes" id="UP000789759">
    <property type="component" value="Unassembled WGS sequence"/>
</dbReference>
<evidence type="ECO:0000313" key="2">
    <source>
        <dbReference type="EMBL" id="CAG8751627.1"/>
    </source>
</evidence>
<keyword evidence="1" id="KW-0175">Coiled coil</keyword>
<comment type="caution">
    <text evidence="2">The sequence shown here is derived from an EMBL/GenBank/DDBJ whole genome shotgun (WGS) entry which is preliminary data.</text>
</comment>
<dbReference type="AlphaFoldDB" id="A0A9N9NPH4"/>
<feature type="non-terminal residue" evidence="2">
    <location>
        <position position="56"/>
    </location>
</feature>
<gene>
    <name evidence="2" type="ORF">CPELLU_LOCUS14739</name>
</gene>